<keyword evidence="4 6" id="KW-0067">ATP-binding</keyword>
<keyword evidence="2" id="KW-0479">Metal-binding</keyword>
<dbReference type="Gene3D" id="1.10.150.300">
    <property type="entry name" value="TGS-like domain"/>
    <property type="match status" value="1"/>
</dbReference>
<dbReference type="InterPro" id="IPR031167">
    <property type="entry name" value="G_OBG"/>
</dbReference>
<dbReference type="PROSITE" id="PS51880">
    <property type="entry name" value="TGS"/>
    <property type="match status" value="1"/>
</dbReference>
<comment type="cofactor">
    <cofactor evidence="1">
        <name>Mg(2+)</name>
        <dbReference type="ChEBI" id="CHEBI:18420"/>
    </cofactor>
</comment>
<evidence type="ECO:0000259" key="9">
    <source>
        <dbReference type="PROSITE" id="PS51880"/>
    </source>
</evidence>
<dbReference type="FunFam" id="3.10.20.30:FF:000001">
    <property type="entry name" value="Ribosome-binding ATPase YchF"/>
    <property type="match status" value="1"/>
</dbReference>
<dbReference type="InterPro" id="IPR006073">
    <property type="entry name" value="GTP-bd"/>
</dbReference>
<feature type="binding site" evidence="6">
    <location>
        <begin position="12"/>
        <end position="17"/>
    </location>
    <ligand>
        <name>ATP</name>
        <dbReference type="ChEBI" id="CHEBI:30616"/>
    </ligand>
</feature>
<dbReference type="SUPFAM" id="SSF52540">
    <property type="entry name" value="P-loop containing nucleoside triphosphate hydrolases"/>
    <property type="match status" value="1"/>
</dbReference>
<dbReference type="STRING" id="42253.NITMOv2_0644"/>
<dbReference type="GO" id="GO:0005737">
    <property type="term" value="C:cytoplasm"/>
    <property type="evidence" value="ECO:0007669"/>
    <property type="project" value="TreeGrafter"/>
</dbReference>
<dbReference type="PATRIC" id="fig|42253.5.peg.638"/>
<reference evidence="10 11" key="1">
    <citation type="journal article" date="2015" name="Proc. Natl. Acad. Sci. U.S.A.">
        <title>Expanded metabolic versatility of ubiquitous nitrite-oxidizing bacteria from the genus Nitrospira.</title>
        <authorList>
            <person name="Koch H."/>
            <person name="Lucker S."/>
            <person name="Albertsen M."/>
            <person name="Kitzinger K."/>
            <person name="Herbold C."/>
            <person name="Spieck E."/>
            <person name="Nielsen P.H."/>
            <person name="Wagner M."/>
            <person name="Daims H."/>
        </authorList>
    </citation>
    <scope>NUCLEOTIDE SEQUENCE [LARGE SCALE GENOMIC DNA]</scope>
    <source>
        <strain evidence="10 11">NSP M-1</strain>
    </source>
</reference>
<dbReference type="KEGG" id="nmv:NITMOv2_0644"/>
<keyword evidence="7" id="KW-0175">Coiled coil</keyword>
<dbReference type="InterPro" id="IPR023192">
    <property type="entry name" value="TGS-like_dom_sf"/>
</dbReference>
<dbReference type="GO" id="GO:0046872">
    <property type="term" value="F:metal ion binding"/>
    <property type="evidence" value="ECO:0007669"/>
    <property type="project" value="UniProtKB-KW"/>
</dbReference>
<dbReference type="Pfam" id="PF06071">
    <property type="entry name" value="YchF-GTPase_C"/>
    <property type="match status" value="1"/>
</dbReference>
<dbReference type="Proteomes" id="UP000069205">
    <property type="component" value="Chromosome"/>
</dbReference>
<dbReference type="NCBIfam" id="TIGR00092">
    <property type="entry name" value="redox-regulated ATPase YchF"/>
    <property type="match status" value="1"/>
</dbReference>
<dbReference type="GO" id="GO:0005525">
    <property type="term" value="F:GTP binding"/>
    <property type="evidence" value="ECO:0007669"/>
    <property type="project" value="InterPro"/>
</dbReference>
<dbReference type="InterPro" id="IPR004095">
    <property type="entry name" value="TGS"/>
</dbReference>
<dbReference type="PIRSF" id="PIRSF006641">
    <property type="entry name" value="CHP00092"/>
    <property type="match status" value="1"/>
</dbReference>
<comment type="function">
    <text evidence="6">ATPase that binds to both the 70S ribosome and the 50S ribosomal subunit in a nucleotide-independent manner.</text>
</comment>
<keyword evidence="3 6" id="KW-0547">Nucleotide-binding</keyword>
<dbReference type="CDD" id="cd04867">
    <property type="entry name" value="TGS_YchF_OLA1"/>
    <property type="match status" value="1"/>
</dbReference>
<evidence type="ECO:0000256" key="1">
    <source>
        <dbReference type="ARBA" id="ARBA00001946"/>
    </source>
</evidence>
<evidence type="ECO:0000256" key="3">
    <source>
        <dbReference type="ARBA" id="ARBA00022741"/>
    </source>
</evidence>
<dbReference type="InterPro" id="IPR004396">
    <property type="entry name" value="ATPase_YchF/OLA1"/>
</dbReference>
<protein>
    <recommendedName>
        <fullName evidence="6">Ribosome-binding ATPase YchF</fullName>
    </recommendedName>
</protein>
<evidence type="ECO:0000256" key="4">
    <source>
        <dbReference type="ARBA" id="ARBA00022840"/>
    </source>
</evidence>
<dbReference type="GO" id="GO:0043023">
    <property type="term" value="F:ribosomal large subunit binding"/>
    <property type="evidence" value="ECO:0007669"/>
    <property type="project" value="UniProtKB-UniRule"/>
</dbReference>
<dbReference type="PROSITE" id="PS51710">
    <property type="entry name" value="G_OBG"/>
    <property type="match status" value="1"/>
</dbReference>
<evidence type="ECO:0000256" key="2">
    <source>
        <dbReference type="ARBA" id="ARBA00022723"/>
    </source>
</evidence>
<dbReference type="InterPro" id="IPR041706">
    <property type="entry name" value="YchF_N"/>
</dbReference>
<proteinExistence type="inferred from homology"/>
<evidence type="ECO:0000256" key="7">
    <source>
        <dbReference type="SAM" id="Coils"/>
    </source>
</evidence>
<comment type="similarity">
    <text evidence="6">Belongs to the TRAFAC class OBG-HflX-like GTPase superfamily. OBG GTPase family. YchF/OLA1 subfamily.</text>
</comment>
<name>A0A0K2G823_NITMO</name>
<dbReference type="SUPFAM" id="SSF81271">
    <property type="entry name" value="TGS-like"/>
    <property type="match status" value="1"/>
</dbReference>
<accession>A0A0K2G823</accession>
<dbReference type="Pfam" id="PF01926">
    <property type="entry name" value="MMR_HSR1"/>
    <property type="match status" value="1"/>
</dbReference>
<dbReference type="InterPro" id="IPR013029">
    <property type="entry name" value="YchF_C"/>
</dbReference>
<dbReference type="Gene3D" id="3.40.50.300">
    <property type="entry name" value="P-loop containing nucleotide triphosphate hydrolases"/>
    <property type="match status" value="1"/>
</dbReference>
<dbReference type="InterPro" id="IPR027417">
    <property type="entry name" value="P-loop_NTPase"/>
</dbReference>
<dbReference type="InterPro" id="IPR012675">
    <property type="entry name" value="Beta-grasp_dom_sf"/>
</dbReference>
<feature type="domain" description="OBG-type G" evidence="8">
    <location>
        <begin position="3"/>
        <end position="256"/>
    </location>
</feature>
<evidence type="ECO:0000256" key="6">
    <source>
        <dbReference type="HAMAP-Rule" id="MF_00944"/>
    </source>
</evidence>
<dbReference type="InterPro" id="IPR012676">
    <property type="entry name" value="TGS-like"/>
</dbReference>
<organism evidence="10 11">
    <name type="scientific">Nitrospira moscoviensis</name>
    <dbReference type="NCBI Taxonomy" id="42253"/>
    <lineage>
        <taxon>Bacteria</taxon>
        <taxon>Pseudomonadati</taxon>
        <taxon>Nitrospirota</taxon>
        <taxon>Nitrospiria</taxon>
        <taxon>Nitrospirales</taxon>
        <taxon>Nitrospiraceae</taxon>
        <taxon>Nitrospira</taxon>
    </lineage>
</organism>
<dbReference type="PANTHER" id="PTHR23305">
    <property type="entry name" value="OBG GTPASE FAMILY"/>
    <property type="match status" value="1"/>
</dbReference>
<evidence type="ECO:0000259" key="8">
    <source>
        <dbReference type="PROSITE" id="PS51710"/>
    </source>
</evidence>
<sequence>MALCCGMIGLPNVGKTTVFNALTGGGALAANYPFATVDPNTGIAVVPDPRLLTLTDIFKSKKTTYSTLEVRDIAGLVEGASKGEGLGNQFLGHIREVDALLHVVRCFQGTDVVHVSGGVDPLRDIGVIETELMLADLEALDRRKQKAEKKVRAGDKKAAFEVEFLTRLIGLLDKGEWLGNLSYTADERALLNECQLLSAKPVLFVANVSEGKNADEAMVKTVRDFAEKRGARVVTICGQLEAELSSLPESERADFLTEMGLTESGLVRLTREAYALLNLITFFTAGETESRAWPIPRGTKAPQAAGRIHSDMERGFIRAEVYHYDDLLACGSEAKVKEKGLFRLEGKDYVIKEADIVYFRFNV</sequence>
<dbReference type="AlphaFoldDB" id="A0A0K2G823"/>
<keyword evidence="5" id="KW-0460">Magnesium</keyword>
<evidence type="ECO:0000256" key="5">
    <source>
        <dbReference type="ARBA" id="ARBA00022842"/>
    </source>
</evidence>
<feature type="domain" description="TGS" evidence="9">
    <location>
        <begin position="278"/>
        <end position="361"/>
    </location>
</feature>
<dbReference type="HAMAP" id="MF_00944">
    <property type="entry name" value="YchF_OLA1_ATPase"/>
    <property type="match status" value="1"/>
</dbReference>
<dbReference type="Gene3D" id="3.10.20.30">
    <property type="match status" value="1"/>
</dbReference>
<evidence type="ECO:0000313" key="10">
    <source>
        <dbReference type="EMBL" id="ALA57080.1"/>
    </source>
</evidence>
<dbReference type="EMBL" id="CP011801">
    <property type="protein sequence ID" value="ALA57080.1"/>
    <property type="molecule type" value="Genomic_DNA"/>
</dbReference>
<dbReference type="RefSeq" id="WP_053378479.1">
    <property type="nucleotide sequence ID" value="NZ_CP011801.1"/>
</dbReference>
<dbReference type="OrthoDB" id="9807318at2"/>
<dbReference type="PRINTS" id="PR00326">
    <property type="entry name" value="GTP1OBG"/>
</dbReference>
<dbReference type="PANTHER" id="PTHR23305:SF18">
    <property type="entry name" value="OBG-TYPE G DOMAIN-CONTAINING PROTEIN"/>
    <property type="match status" value="1"/>
</dbReference>
<dbReference type="FunFam" id="1.10.150.300:FF:000001">
    <property type="entry name" value="Ribosome-binding ATPase YchF"/>
    <property type="match status" value="1"/>
</dbReference>
<keyword evidence="11" id="KW-1185">Reference proteome</keyword>
<gene>
    <name evidence="6 10" type="primary">ychF</name>
    <name evidence="10" type="ORF">NITMOv2_0644</name>
</gene>
<dbReference type="GO" id="GO:0005524">
    <property type="term" value="F:ATP binding"/>
    <property type="evidence" value="ECO:0007669"/>
    <property type="project" value="UniProtKB-UniRule"/>
</dbReference>
<evidence type="ECO:0000313" key="11">
    <source>
        <dbReference type="Proteomes" id="UP000069205"/>
    </source>
</evidence>
<feature type="coiled-coil region" evidence="7">
    <location>
        <begin position="130"/>
        <end position="157"/>
    </location>
</feature>
<dbReference type="CDD" id="cd01900">
    <property type="entry name" value="YchF"/>
    <property type="match status" value="1"/>
</dbReference>
<dbReference type="GO" id="GO:0016887">
    <property type="term" value="F:ATP hydrolysis activity"/>
    <property type="evidence" value="ECO:0007669"/>
    <property type="project" value="UniProtKB-UniRule"/>
</dbReference>